<gene>
    <name evidence="1" type="ORF">MLD38_015695</name>
</gene>
<evidence type="ECO:0000313" key="1">
    <source>
        <dbReference type="EMBL" id="KAI4378174.1"/>
    </source>
</evidence>
<protein>
    <submittedName>
        <fullName evidence="1">Uncharacterized protein</fullName>
    </submittedName>
</protein>
<dbReference type="EMBL" id="CM042883">
    <property type="protein sequence ID" value="KAI4378174.1"/>
    <property type="molecule type" value="Genomic_DNA"/>
</dbReference>
<sequence length="111" mass="12677">MVNQVYSRMDLLLFNGEEEVPLNSEDSYKSSRDGTGGEDITRYMGYSGSNSTGDKPHQDEDHLRRLSNARERRERAGRFKSLTSSMPDLLRVWAPKVLASAKTRWILRGIN</sequence>
<reference evidence="2" key="1">
    <citation type="journal article" date="2023" name="Front. Plant Sci.">
        <title>Chromosomal-level genome assembly of Melastoma candidum provides insights into trichome evolution.</title>
        <authorList>
            <person name="Zhong Y."/>
            <person name="Wu W."/>
            <person name="Sun C."/>
            <person name="Zou P."/>
            <person name="Liu Y."/>
            <person name="Dai S."/>
            <person name="Zhou R."/>
        </authorList>
    </citation>
    <scope>NUCLEOTIDE SEQUENCE [LARGE SCALE GENOMIC DNA]</scope>
</reference>
<accession>A0ACB9RH36</accession>
<name>A0ACB9RH36_9MYRT</name>
<evidence type="ECO:0000313" key="2">
    <source>
        <dbReference type="Proteomes" id="UP001057402"/>
    </source>
</evidence>
<proteinExistence type="predicted"/>
<dbReference type="Proteomes" id="UP001057402">
    <property type="component" value="Chromosome 4"/>
</dbReference>
<comment type="caution">
    <text evidence="1">The sequence shown here is derived from an EMBL/GenBank/DDBJ whole genome shotgun (WGS) entry which is preliminary data.</text>
</comment>
<keyword evidence="2" id="KW-1185">Reference proteome</keyword>
<organism evidence="1 2">
    <name type="scientific">Melastoma candidum</name>
    <dbReference type="NCBI Taxonomy" id="119954"/>
    <lineage>
        <taxon>Eukaryota</taxon>
        <taxon>Viridiplantae</taxon>
        <taxon>Streptophyta</taxon>
        <taxon>Embryophyta</taxon>
        <taxon>Tracheophyta</taxon>
        <taxon>Spermatophyta</taxon>
        <taxon>Magnoliopsida</taxon>
        <taxon>eudicotyledons</taxon>
        <taxon>Gunneridae</taxon>
        <taxon>Pentapetalae</taxon>
        <taxon>rosids</taxon>
        <taxon>malvids</taxon>
        <taxon>Myrtales</taxon>
        <taxon>Melastomataceae</taxon>
        <taxon>Melastomatoideae</taxon>
        <taxon>Melastomateae</taxon>
        <taxon>Melastoma</taxon>
    </lineage>
</organism>